<feature type="domain" description="Major facilitator superfamily (MFS) profile" evidence="8">
    <location>
        <begin position="281"/>
        <end position="475"/>
    </location>
</feature>
<keyword evidence="4 7" id="KW-1133">Transmembrane helix</keyword>
<evidence type="ECO:0000256" key="3">
    <source>
        <dbReference type="ARBA" id="ARBA00022692"/>
    </source>
</evidence>
<feature type="transmembrane region" description="Helical" evidence="7">
    <location>
        <begin position="185"/>
        <end position="205"/>
    </location>
</feature>
<feature type="transmembrane region" description="Helical" evidence="7">
    <location>
        <begin position="120"/>
        <end position="137"/>
    </location>
</feature>
<evidence type="ECO:0000256" key="6">
    <source>
        <dbReference type="SAM" id="MobiDB-lite"/>
    </source>
</evidence>
<keyword evidence="3 7" id="KW-0812">Transmembrane</keyword>
<feature type="transmembrane region" description="Helical" evidence="7">
    <location>
        <begin position="318"/>
        <end position="337"/>
    </location>
</feature>
<evidence type="ECO:0000256" key="4">
    <source>
        <dbReference type="ARBA" id="ARBA00022989"/>
    </source>
</evidence>
<feature type="transmembrane region" description="Helical" evidence="7">
    <location>
        <begin position="88"/>
        <end position="111"/>
    </location>
</feature>
<gene>
    <name evidence="9" type="ORF">MHL29_12215</name>
</gene>
<feature type="transmembrane region" description="Helical" evidence="7">
    <location>
        <begin position="436"/>
        <end position="455"/>
    </location>
</feature>
<dbReference type="EMBL" id="JAKRCV010000041">
    <property type="protein sequence ID" value="MCG7322642.1"/>
    <property type="molecule type" value="Genomic_DNA"/>
</dbReference>
<dbReference type="InterPro" id="IPR024671">
    <property type="entry name" value="Atg22-like"/>
</dbReference>
<keyword evidence="5 7" id="KW-0472">Membrane</keyword>
<dbReference type="PANTHER" id="PTHR23519:SF1">
    <property type="entry name" value="AUTOPHAGY-RELATED PROTEIN 22"/>
    <property type="match status" value="1"/>
</dbReference>
<feature type="transmembrane region" description="Helical" evidence="7">
    <location>
        <begin position="349"/>
        <end position="367"/>
    </location>
</feature>
<accession>A0ABS9Q454</accession>
<keyword evidence="10" id="KW-1185">Reference proteome</keyword>
<feature type="transmembrane region" description="Helical" evidence="7">
    <location>
        <begin position="408"/>
        <end position="430"/>
    </location>
</feature>
<evidence type="ECO:0000256" key="7">
    <source>
        <dbReference type="SAM" id="Phobius"/>
    </source>
</evidence>
<evidence type="ECO:0000256" key="2">
    <source>
        <dbReference type="ARBA" id="ARBA00022448"/>
    </source>
</evidence>
<dbReference type="RefSeq" id="WP_239264938.1">
    <property type="nucleotide sequence ID" value="NZ_JAKRCV010000041.1"/>
</dbReference>
<feature type="transmembrane region" description="Helical" evidence="7">
    <location>
        <begin position="373"/>
        <end position="396"/>
    </location>
</feature>
<dbReference type="InterPro" id="IPR050495">
    <property type="entry name" value="ATG22/LtaA_families"/>
</dbReference>
<dbReference type="InterPro" id="IPR036259">
    <property type="entry name" value="MFS_trans_sf"/>
</dbReference>
<proteinExistence type="predicted"/>
<dbReference type="Proteomes" id="UP001521931">
    <property type="component" value="Unassembled WGS sequence"/>
</dbReference>
<dbReference type="SUPFAM" id="SSF103473">
    <property type="entry name" value="MFS general substrate transporter"/>
    <property type="match status" value="1"/>
</dbReference>
<organism evidence="9 10">
    <name type="scientific">Arsenicicoccus bolidensis</name>
    <dbReference type="NCBI Taxonomy" id="229480"/>
    <lineage>
        <taxon>Bacteria</taxon>
        <taxon>Bacillati</taxon>
        <taxon>Actinomycetota</taxon>
        <taxon>Actinomycetes</taxon>
        <taxon>Micrococcales</taxon>
        <taxon>Intrasporangiaceae</taxon>
        <taxon>Arsenicicoccus</taxon>
    </lineage>
</organism>
<name>A0ABS9Q454_9MICO</name>
<feature type="transmembrane region" description="Helical" evidence="7">
    <location>
        <begin position="143"/>
        <end position="164"/>
    </location>
</feature>
<evidence type="ECO:0000256" key="5">
    <source>
        <dbReference type="ARBA" id="ARBA00023136"/>
    </source>
</evidence>
<protein>
    <submittedName>
        <fullName evidence="9">MFS transporter</fullName>
    </submittedName>
</protein>
<dbReference type="Pfam" id="PF11700">
    <property type="entry name" value="ATG22"/>
    <property type="match status" value="2"/>
</dbReference>
<sequence length="475" mass="50425">MPSSTDRSAEAAALPEGTTRRRRSTRHQRAWYWYDWANSAYVTTTAAVLMGPYLTTVANRAACPDQPVGQSCAAHLSVLGVPVAPGSLYSYTTTVTTVVSALLLIVVGAVADRSLRPQRLLGWFAGVGAAAASAMVLVQGTAWQLGVVLIMVASVCLGSSMVVYDGILCRVAPPDDRDRVSSRGWALGYVGGGLLLAANFLLLNLGPRVGIGTETAVRISLLSAGLWWGLFTVIPVLGLRDLPARPLAEGLPPEAAPERGAVRGAFAQLRDTFVELRGYPQTLLFLLAYLFFNDGIQTVIGSSSLYGTLELGLSQSQVLLTFLVVQFVAVGGALIFGRVAGRIGAWRTVLGGLVVWTLVVGVAYFVPSGVFTAFLALGILIGLVMGGTQALARSLYSQLVPQGRESEFFSLYQAMERGTSWFGTLLFGVVHQLTHSYRLSIVALVAFFVIGGVLLSRVDMREGIRAAGNEAPAVV</sequence>
<comment type="caution">
    <text evidence="9">The sequence shown here is derived from an EMBL/GenBank/DDBJ whole genome shotgun (WGS) entry which is preliminary data.</text>
</comment>
<evidence type="ECO:0000313" key="9">
    <source>
        <dbReference type="EMBL" id="MCG7322642.1"/>
    </source>
</evidence>
<dbReference type="InterPro" id="IPR020846">
    <property type="entry name" value="MFS_dom"/>
</dbReference>
<dbReference type="PANTHER" id="PTHR23519">
    <property type="entry name" value="AUTOPHAGY-RELATED PROTEIN 22"/>
    <property type="match status" value="1"/>
</dbReference>
<evidence type="ECO:0000259" key="8">
    <source>
        <dbReference type="PROSITE" id="PS50850"/>
    </source>
</evidence>
<feature type="region of interest" description="Disordered" evidence="6">
    <location>
        <begin position="1"/>
        <end position="22"/>
    </location>
</feature>
<evidence type="ECO:0000313" key="10">
    <source>
        <dbReference type="Proteomes" id="UP001521931"/>
    </source>
</evidence>
<dbReference type="PROSITE" id="PS50850">
    <property type="entry name" value="MFS"/>
    <property type="match status" value="1"/>
</dbReference>
<keyword evidence="2" id="KW-0813">Transport</keyword>
<feature type="transmembrane region" description="Helical" evidence="7">
    <location>
        <begin position="30"/>
        <end position="50"/>
    </location>
</feature>
<dbReference type="Gene3D" id="1.20.1250.20">
    <property type="entry name" value="MFS general substrate transporter like domains"/>
    <property type="match status" value="1"/>
</dbReference>
<comment type="subcellular location">
    <subcellularLocation>
        <location evidence="1">Cell membrane</location>
        <topology evidence="1">Multi-pass membrane protein</topology>
    </subcellularLocation>
</comment>
<reference evidence="9 10" key="1">
    <citation type="submission" date="2022-02" db="EMBL/GenBank/DDBJ databases">
        <title>Uncovering new skin microbiome diversity through culturing and metagenomics.</title>
        <authorList>
            <person name="Conlan S."/>
            <person name="Deming C."/>
            <person name="Nisc Comparative Sequencing Program N."/>
            <person name="Segre J.A."/>
        </authorList>
    </citation>
    <scope>NUCLEOTIDE SEQUENCE [LARGE SCALE GENOMIC DNA]</scope>
    <source>
        <strain evidence="9 10">ACRQZ</strain>
    </source>
</reference>
<feature type="transmembrane region" description="Helical" evidence="7">
    <location>
        <begin position="217"/>
        <end position="239"/>
    </location>
</feature>
<evidence type="ECO:0000256" key="1">
    <source>
        <dbReference type="ARBA" id="ARBA00004651"/>
    </source>
</evidence>
<feature type="transmembrane region" description="Helical" evidence="7">
    <location>
        <begin position="283"/>
        <end position="306"/>
    </location>
</feature>